<name>A0ABW0BFL7_9ACTN</name>
<gene>
    <name evidence="1" type="ORF">ACFPGP_05405</name>
</gene>
<dbReference type="EMBL" id="JBHSKD010000004">
    <property type="protein sequence ID" value="MFC5176099.1"/>
    <property type="molecule type" value="Genomic_DNA"/>
</dbReference>
<protein>
    <submittedName>
        <fullName evidence="1">Uncharacterized protein</fullName>
    </submittedName>
</protein>
<organism evidence="1 2">
    <name type="scientific">Nocardioides taihuensis</name>
    <dbReference type="NCBI Taxonomy" id="1835606"/>
    <lineage>
        <taxon>Bacteria</taxon>
        <taxon>Bacillati</taxon>
        <taxon>Actinomycetota</taxon>
        <taxon>Actinomycetes</taxon>
        <taxon>Propionibacteriales</taxon>
        <taxon>Nocardioidaceae</taxon>
        <taxon>Nocardioides</taxon>
    </lineage>
</organism>
<evidence type="ECO:0000313" key="2">
    <source>
        <dbReference type="Proteomes" id="UP001596087"/>
    </source>
</evidence>
<keyword evidence="2" id="KW-1185">Reference proteome</keyword>
<dbReference type="Proteomes" id="UP001596087">
    <property type="component" value="Unassembled WGS sequence"/>
</dbReference>
<dbReference type="RefSeq" id="WP_378587892.1">
    <property type="nucleotide sequence ID" value="NZ_JBHSKD010000004.1"/>
</dbReference>
<proteinExistence type="predicted"/>
<sequence length="217" mass="24064">MGWLRARKERRLAERDEYRQLRRLVDEDVTVFGEQLAGLHVETLGDPLGAEAQADYRRALELYDDAKRAFAGAQTAAAVREVVPVLVDGRYHLACVLARRDGHDLPARREPCFFNPQHGPAADDVPWTPRGGVEREVPVCRADLLRLTAGREPEVRQVRIGDRWVPWYQQQEARGLLATALGPRALEGVPKYVMFQADLDRMGDALGGSGAGGMGGI</sequence>
<accession>A0ABW0BFL7</accession>
<reference evidence="2" key="1">
    <citation type="journal article" date="2019" name="Int. J. Syst. Evol. Microbiol.">
        <title>The Global Catalogue of Microorganisms (GCM) 10K type strain sequencing project: providing services to taxonomists for standard genome sequencing and annotation.</title>
        <authorList>
            <consortium name="The Broad Institute Genomics Platform"/>
            <consortium name="The Broad Institute Genome Sequencing Center for Infectious Disease"/>
            <person name="Wu L."/>
            <person name="Ma J."/>
        </authorList>
    </citation>
    <scope>NUCLEOTIDE SEQUENCE [LARGE SCALE GENOMIC DNA]</scope>
    <source>
        <strain evidence="2">DFY41</strain>
    </source>
</reference>
<evidence type="ECO:0000313" key="1">
    <source>
        <dbReference type="EMBL" id="MFC5176099.1"/>
    </source>
</evidence>
<comment type="caution">
    <text evidence="1">The sequence shown here is derived from an EMBL/GenBank/DDBJ whole genome shotgun (WGS) entry which is preliminary data.</text>
</comment>